<evidence type="ECO:0000256" key="3">
    <source>
        <dbReference type="ARBA" id="ARBA00012438"/>
    </source>
</evidence>
<feature type="domain" description="CheW-like" evidence="17">
    <location>
        <begin position="534"/>
        <end position="669"/>
    </location>
</feature>
<keyword evidence="8 19" id="KW-0808">Transferase</keyword>
<dbReference type="PROSITE" id="PS50894">
    <property type="entry name" value="HPT"/>
    <property type="match status" value="1"/>
</dbReference>
<dbReference type="SUPFAM" id="SSF55052">
    <property type="entry name" value="CheY-binding domain of CheA"/>
    <property type="match status" value="1"/>
</dbReference>
<protein>
    <recommendedName>
        <fullName evidence="4">Chemotaxis protein CheA</fullName>
        <ecNumber evidence="3">2.7.13.3</ecNumber>
    </recommendedName>
</protein>
<dbReference type="CDD" id="cd00088">
    <property type="entry name" value="HPT"/>
    <property type="match status" value="1"/>
</dbReference>
<dbReference type="PANTHER" id="PTHR43395:SF10">
    <property type="entry name" value="CHEMOTAXIS PROTEIN CHEA"/>
    <property type="match status" value="1"/>
</dbReference>
<evidence type="ECO:0000256" key="5">
    <source>
        <dbReference type="ARBA" id="ARBA00022490"/>
    </source>
</evidence>
<keyword evidence="10 19" id="KW-0418">Kinase</keyword>
<dbReference type="FunFam" id="3.30.565.10:FF:000016">
    <property type="entry name" value="Chemotaxis protein CheA, putative"/>
    <property type="match status" value="1"/>
</dbReference>
<feature type="region of interest" description="Disordered" evidence="15">
    <location>
        <begin position="266"/>
        <end position="285"/>
    </location>
</feature>
<dbReference type="SUPFAM" id="SSF55874">
    <property type="entry name" value="ATPase domain of HSP90 chaperone/DNA topoisomerase II/histidine kinase"/>
    <property type="match status" value="1"/>
</dbReference>
<dbReference type="RefSeq" id="WP_043357023.1">
    <property type="nucleotide sequence ID" value="NZ_CP010537.1"/>
</dbReference>
<evidence type="ECO:0000256" key="12">
    <source>
        <dbReference type="ARBA" id="ARBA00023012"/>
    </source>
</evidence>
<dbReference type="InterPro" id="IPR015162">
    <property type="entry name" value="CheY-binding"/>
</dbReference>
<keyword evidence="6" id="KW-0145">Chemotaxis</keyword>
<dbReference type="SMART" id="SM01231">
    <property type="entry name" value="H-kinase_dim"/>
    <property type="match status" value="1"/>
</dbReference>
<evidence type="ECO:0000256" key="2">
    <source>
        <dbReference type="ARBA" id="ARBA00004496"/>
    </source>
</evidence>
<dbReference type="Gene3D" id="3.30.70.400">
    <property type="entry name" value="CheY-binding domain of CheA"/>
    <property type="match status" value="1"/>
</dbReference>
<feature type="domain" description="Histidine kinase" evidence="16">
    <location>
        <begin position="282"/>
        <end position="532"/>
    </location>
</feature>
<name>A0A0C4YW52_9BURK</name>
<evidence type="ECO:0000256" key="7">
    <source>
        <dbReference type="ARBA" id="ARBA00022553"/>
    </source>
</evidence>
<dbReference type="InterPro" id="IPR035891">
    <property type="entry name" value="CheY-binding_CheA"/>
</dbReference>
<dbReference type="InterPro" id="IPR036890">
    <property type="entry name" value="HATPase_C_sf"/>
</dbReference>
<evidence type="ECO:0000259" key="16">
    <source>
        <dbReference type="PROSITE" id="PS50109"/>
    </source>
</evidence>
<accession>A0A0C4YW52</accession>
<dbReference type="NCBIfam" id="NF007835">
    <property type="entry name" value="PRK10547.1"/>
    <property type="match status" value="1"/>
</dbReference>
<dbReference type="PROSITE" id="PS50851">
    <property type="entry name" value="CHEW"/>
    <property type="match status" value="1"/>
</dbReference>
<dbReference type="Pfam" id="PF02518">
    <property type="entry name" value="HATPase_c"/>
    <property type="match status" value="1"/>
</dbReference>
<dbReference type="AlphaFoldDB" id="A0A0C4YW52"/>
<dbReference type="SUPFAM" id="SSF50341">
    <property type="entry name" value="CheW-like"/>
    <property type="match status" value="1"/>
</dbReference>
<dbReference type="SUPFAM" id="SSF47226">
    <property type="entry name" value="Histidine-containing phosphotransfer domain, HPT domain"/>
    <property type="match status" value="1"/>
</dbReference>
<dbReference type="InterPro" id="IPR036061">
    <property type="entry name" value="CheW-like_dom_sf"/>
</dbReference>
<dbReference type="PRINTS" id="PR00344">
    <property type="entry name" value="BCTRLSENSOR"/>
</dbReference>
<dbReference type="GO" id="GO:0000155">
    <property type="term" value="F:phosphorelay sensor kinase activity"/>
    <property type="evidence" value="ECO:0007669"/>
    <property type="project" value="InterPro"/>
</dbReference>
<dbReference type="Proteomes" id="UP000031843">
    <property type="component" value="Chromosome secondary"/>
</dbReference>
<evidence type="ECO:0000313" key="19">
    <source>
        <dbReference type="EMBL" id="AJG24721.1"/>
    </source>
</evidence>
<evidence type="ECO:0000313" key="20">
    <source>
        <dbReference type="Proteomes" id="UP000031843"/>
    </source>
</evidence>
<dbReference type="InterPro" id="IPR002545">
    <property type="entry name" value="CheW-lke_dom"/>
</dbReference>
<dbReference type="SMART" id="SM00387">
    <property type="entry name" value="HATPase_c"/>
    <property type="match status" value="1"/>
</dbReference>
<comment type="catalytic activity">
    <reaction evidence="1">
        <text>ATP + protein L-histidine = ADP + protein N-phospho-L-histidine.</text>
        <dbReference type="EC" id="2.7.13.3"/>
    </reaction>
</comment>
<evidence type="ECO:0000256" key="14">
    <source>
        <dbReference type="PROSITE-ProRule" id="PRU00110"/>
    </source>
</evidence>
<dbReference type="PROSITE" id="PS50109">
    <property type="entry name" value="HIS_KIN"/>
    <property type="match status" value="1"/>
</dbReference>
<dbReference type="CDD" id="cd00731">
    <property type="entry name" value="CheA_reg"/>
    <property type="match status" value="1"/>
</dbReference>
<evidence type="ECO:0000256" key="9">
    <source>
        <dbReference type="ARBA" id="ARBA00022741"/>
    </source>
</evidence>
<evidence type="ECO:0000256" key="1">
    <source>
        <dbReference type="ARBA" id="ARBA00000085"/>
    </source>
</evidence>
<dbReference type="SMART" id="SM00260">
    <property type="entry name" value="CheW"/>
    <property type="match status" value="1"/>
</dbReference>
<dbReference type="PANTHER" id="PTHR43395">
    <property type="entry name" value="SENSOR HISTIDINE KINASE CHEA"/>
    <property type="match status" value="1"/>
</dbReference>
<organism evidence="19 20">
    <name type="scientific">Cupriavidus basilensis</name>
    <dbReference type="NCBI Taxonomy" id="68895"/>
    <lineage>
        <taxon>Bacteria</taxon>
        <taxon>Pseudomonadati</taxon>
        <taxon>Pseudomonadota</taxon>
        <taxon>Betaproteobacteria</taxon>
        <taxon>Burkholderiales</taxon>
        <taxon>Burkholderiaceae</taxon>
        <taxon>Cupriavidus</taxon>
    </lineage>
</organism>
<evidence type="ECO:0000256" key="10">
    <source>
        <dbReference type="ARBA" id="ARBA00022777"/>
    </source>
</evidence>
<dbReference type="GO" id="GO:0005737">
    <property type="term" value="C:cytoplasm"/>
    <property type="evidence" value="ECO:0007669"/>
    <property type="project" value="UniProtKB-SubCell"/>
</dbReference>
<keyword evidence="11" id="KW-0067">ATP-binding</keyword>
<dbReference type="InterPro" id="IPR003594">
    <property type="entry name" value="HATPase_dom"/>
</dbReference>
<sequence>MSVDIDITQFYQTFFEEAEELLVEMEQLLLGLDLESPDAEELNAIFRAAHSIKGGAATFGFAALTETTHLLENLLDRTRRRELALSRTIIDTFLETKDVLQDQLNAYRNGTEPDPETLARICAVLQQLALEAAGGTPAAASAPAAPVAAAPAAAPAAPAAAGGGLKVTLVKVSPSDQALLREELANLGEITGQKEEGGDLTVWLSSQCSADDIIAVCCFVVDGDQIVVEAADAPAAAAAPAAAEPVPEAAAPAPVAAAPAQAPAAPVKEKAKAQPAAAAHAQESGSIRVPTEKVDQIINLVGELVITQSMLAQTASALDPVLFDRLFSGMGQLERNARDLQEAVMSIRMMPMDYVFSRFPRLVRDLAGKLGKQIDLVTFGKATELDKSLIERIIDPLTHLVRNSLDHGIETPDLRVAAGKEPTGQLILSAQHHGGNIVIEVSDDGGGLRRDKILAKALQNGLPVSENISDDEVWQLIFAPGFSTAEAVTDLSGRGVGMDVVKRNIQEMGGHVEVTSRPGQGTTTRIVLPLTLAILDGMSVKVGAETFILPLNCVMESLQPKPEDVHTAANNDRVMHVRGEYLPLLELHRVFNVAEAVQEPTQGIAVILQAEGKRFALLVDQLIGQHQVVLKNLETNYRKVPCISAATILGDGSVALIVDVGALQRTGVRRQDPALA</sequence>
<dbReference type="GO" id="GO:0006935">
    <property type="term" value="P:chemotaxis"/>
    <property type="evidence" value="ECO:0007669"/>
    <property type="project" value="UniProtKB-KW"/>
</dbReference>
<proteinExistence type="predicted"/>
<dbReference type="InterPro" id="IPR036641">
    <property type="entry name" value="HPT_dom_sf"/>
</dbReference>
<dbReference type="InterPro" id="IPR051315">
    <property type="entry name" value="Bact_Chemotaxis_CheA"/>
</dbReference>
<dbReference type="EMBL" id="CP010537">
    <property type="protein sequence ID" value="AJG24721.1"/>
    <property type="molecule type" value="Genomic_DNA"/>
</dbReference>
<dbReference type="STRING" id="68895.RR42_s3140"/>
<dbReference type="Gene3D" id="1.10.287.560">
    <property type="entry name" value="Histidine kinase CheA-like, homodimeric domain"/>
    <property type="match status" value="1"/>
</dbReference>
<feature type="compositionally biased region" description="Low complexity" evidence="15">
    <location>
        <begin position="273"/>
        <end position="283"/>
    </location>
</feature>
<reference evidence="19 20" key="1">
    <citation type="journal article" date="2015" name="Genome Announc.">
        <title>Complete Genome Sequence of Cupriavidus basilensis 4G11, Isolated from the Oak Ridge Field Research Center Site.</title>
        <authorList>
            <person name="Ray J."/>
            <person name="Waters R.J."/>
            <person name="Skerker J.M."/>
            <person name="Kuehl J.V."/>
            <person name="Price M.N."/>
            <person name="Huang J."/>
            <person name="Chakraborty R."/>
            <person name="Arkin A.P."/>
            <person name="Deutschbauer A."/>
        </authorList>
    </citation>
    <scope>NUCLEOTIDE SEQUENCE [LARGE SCALE GENOMIC DNA]</scope>
    <source>
        <strain evidence="19">4G11</strain>
    </source>
</reference>
<evidence type="ECO:0000256" key="15">
    <source>
        <dbReference type="SAM" id="MobiDB-lite"/>
    </source>
</evidence>
<dbReference type="SMART" id="SM00073">
    <property type="entry name" value="HPT"/>
    <property type="match status" value="1"/>
</dbReference>
<dbReference type="CDD" id="cd16916">
    <property type="entry name" value="HATPase_CheA-like"/>
    <property type="match status" value="1"/>
</dbReference>
<dbReference type="Pfam" id="PF01584">
    <property type="entry name" value="CheW"/>
    <property type="match status" value="1"/>
</dbReference>
<keyword evidence="9" id="KW-0547">Nucleotide-binding</keyword>
<evidence type="ECO:0000256" key="4">
    <source>
        <dbReference type="ARBA" id="ARBA00021495"/>
    </source>
</evidence>
<dbReference type="KEGG" id="cbw:RR42_s3140"/>
<evidence type="ECO:0000256" key="13">
    <source>
        <dbReference type="ARBA" id="ARBA00035100"/>
    </source>
</evidence>
<dbReference type="EC" id="2.7.13.3" evidence="3"/>
<dbReference type="InterPro" id="IPR004358">
    <property type="entry name" value="Sig_transdc_His_kin-like_C"/>
</dbReference>
<evidence type="ECO:0000259" key="17">
    <source>
        <dbReference type="PROSITE" id="PS50851"/>
    </source>
</evidence>
<keyword evidence="5" id="KW-0963">Cytoplasm</keyword>
<dbReference type="SUPFAM" id="SSF47384">
    <property type="entry name" value="Homodimeric domain of signal transducing histidine kinase"/>
    <property type="match status" value="1"/>
</dbReference>
<dbReference type="Gene3D" id="2.30.30.40">
    <property type="entry name" value="SH3 Domains"/>
    <property type="match status" value="1"/>
</dbReference>
<dbReference type="Gene3D" id="3.30.565.10">
    <property type="entry name" value="Histidine kinase-like ATPase, C-terminal domain"/>
    <property type="match status" value="1"/>
</dbReference>
<evidence type="ECO:0000256" key="8">
    <source>
        <dbReference type="ARBA" id="ARBA00022679"/>
    </source>
</evidence>
<feature type="modified residue" description="Phosphohistidine" evidence="14">
    <location>
        <position position="50"/>
    </location>
</feature>
<evidence type="ECO:0000256" key="11">
    <source>
        <dbReference type="ARBA" id="ARBA00022840"/>
    </source>
</evidence>
<dbReference type="Pfam" id="PF01627">
    <property type="entry name" value="Hpt"/>
    <property type="match status" value="1"/>
</dbReference>
<dbReference type="InterPro" id="IPR036097">
    <property type="entry name" value="HisK_dim/P_sf"/>
</dbReference>
<dbReference type="InterPro" id="IPR008207">
    <property type="entry name" value="Sig_transdc_His_kin_Hpt_dom"/>
</dbReference>
<dbReference type="Gene3D" id="1.20.120.160">
    <property type="entry name" value="HPT domain"/>
    <property type="match status" value="1"/>
</dbReference>
<comment type="function">
    <text evidence="13">Involved in the transmission of sensory signals from the chemoreceptors to the flagellar motors. CheA is autophosphorylated; it can transfer its phosphate group to either CheB or CheY.</text>
</comment>
<dbReference type="InterPro" id="IPR037006">
    <property type="entry name" value="CheA-like_homodim_sf"/>
</dbReference>
<dbReference type="FunFam" id="2.30.30.40:FF:000048">
    <property type="entry name" value="Chemotaxis protein CheA, putative"/>
    <property type="match status" value="1"/>
</dbReference>
<dbReference type="Pfam" id="PF09078">
    <property type="entry name" value="CheY-binding"/>
    <property type="match status" value="1"/>
</dbReference>
<keyword evidence="12" id="KW-0902">Two-component regulatory system</keyword>
<dbReference type="InterPro" id="IPR004105">
    <property type="entry name" value="CheA-like_dim"/>
</dbReference>
<feature type="domain" description="HPt" evidence="18">
    <location>
        <begin position="3"/>
        <end position="107"/>
    </location>
</feature>
<keyword evidence="7 14" id="KW-0597">Phosphoprotein</keyword>
<keyword evidence="20" id="KW-1185">Reference proteome</keyword>
<dbReference type="OrthoDB" id="9803176at2"/>
<dbReference type="Pfam" id="PF02895">
    <property type="entry name" value="H-kinase_dim"/>
    <property type="match status" value="1"/>
</dbReference>
<gene>
    <name evidence="19" type="ORF">RR42_s3140</name>
</gene>
<evidence type="ECO:0000259" key="18">
    <source>
        <dbReference type="PROSITE" id="PS50894"/>
    </source>
</evidence>
<comment type="subcellular location">
    <subcellularLocation>
        <location evidence="2">Cytoplasm</location>
    </subcellularLocation>
</comment>
<dbReference type="GO" id="GO:0005524">
    <property type="term" value="F:ATP binding"/>
    <property type="evidence" value="ECO:0007669"/>
    <property type="project" value="UniProtKB-KW"/>
</dbReference>
<evidence type="ECO:0000256" key="6">
    <source>
        <dbReference type="ARBA" id="ARBA00022500"/>
    </source>
</evidence>
<dbReference type="InterPro" id="IPR005467">
    <property type="entry name" value="His_kinase_dom"/>
</dbReference>